<feature type="domain" description="Ig-like" evidence="3">
    <location>
        <begin position="71"/>
        <end position="141"/>
    </location>
</feature>
<keyword evidence="2" id="KW-0472">Membrane</keyword>
<dbReference type="InterPro" id="IPR050412">
    <property type="entry name" value="Ig-like_Receptors_ImmuneReg"/>
</dbReference>
<dbReference type="EMBL" id="JAHDVG010000467">
    <property type="protein sequence ID" value="KAH1182024.1"/>
    <property type="molecule type" value="Genomic_DNA"/>
</dbReference>
<feature type="domain" description="Ig-like" evidence="3">
    <location>
        <begin position="596"/>
        <end position="695"/>
    </location>
</feature>
<evidence type="ECO:0000313" key="5">
    <source>
        <dbReference type="Proteomes" id="UP000827986"/>
    </source>
</evidence>
<feature type="domain" description="Ig-like" evidence="3">
    <location>
        <begin position="489"/>
        <end position="588"/>
    </location>
</feature>
<feature type="transmembrane region" description="Helical" evidence="2">
    <location>
        <begin position="706"/>
        <end position="727"/>
    </location>
</feature>
<dbReference type="SUPFAM" id="SSF48726">
    <property type="entry name" value="Immunoglobulin"/>
    <property type="match status" value="6"/>
</dbReference>
<proteinExistence type="predicted"/>
<name>A0A9D4B6H2_9SAUR</name>
<dbReference type="AlphaFoldDB" id="A0A9D4B6H2"/>
<evidence type="ECO:0000256" key="1">
    <source>
        <dbReference type="ARBA" id="ARBA00023157"/>
    </source>
</evidence>
<dbReference type="PANTHER" id="PTHR11738">
    <property type="entry name" value="MHC CLASS I NK CELL RECEPTOR"/>
    <property type="match status" value="1"/>
</dbReference>
<feature type="domain" description="Ig-like" evidence="3">
    <location>
        <begin position="281"/>
        <end position="352"/>
    </location>
</feature>
<keyword evidence="2" id="KW-0812">Transmembrane</keyword>
<keyword evidence="1" id="KW-1015">Disulfide bond</keyword>
<sequence>MHHVTGLSILWDGQSRRVSYPSGGSPGWCLTSEPSSQPQRDQFSMVLTLLLPVLASLLPRPVFPAAKHPAPVFSVHPQKDEYLLGDTVGLTCTAPPARDQVSSFQYYSNMAWAVSARASSRREHTYNLNITESRSAGLYSCSYYTGKSGHFVPSYESNRINIRVKDPPPEPTLSVDPPSGVVSEGHPLHITCKAPGDARQLRFHFYQDGAKIVPGDVGSEISTAAPRTSSMTVSVLRIPQADTNSTGEYTCRYEAKESGRWILSTRSQAVTVTLKDPPPRPVLTVDPPSGGVNEGFPLLITCTAPGDAGEWRFHFYKDGAKIIPKEPSTSSRNVSVFSIPRAGLSNAGEFTCGYEENVNGRWVPSPRSLPVNVTVKDPLPLPVLSMDPPSGVVSKGLPLVITCTAPGDAREWRFHFYKDGAEIIPGDMVSEISTIESSTDSLMLTFPRAGPESTGKFTCSYEENVSGRWIPSPRSQAVNVTMKDPPPQPVLSMDPSSGVVSEGLPLLITCMAPGDAREWRFHFYKDGAEIIPGDMVSEISTTESSTDSMMLTFPRAGPESTGEFTCSYEENVSGRWIPSPRSQAVNVTMKDPPPQPVLSMDPPSGVVSEGLPLLITCMAPGDISEWRFHFYKDGAKIIPRDMVSEISTTEPSTDSMMLTFPRAGPESTGEFTCSYEENVSGRWIPSPRSQAVNVTMKAIGSLPIPLVAGCAGAAVGLVLLLLLVCLFKRMKKGSKWAWRRRAQNDGSISSYSPMSLAMINPDTL</sequence>
<dbReference type="SMART" id="SM00408">
    <property type="entry name" value="IGc2"/>
    <property type="match status" value="5"/>
</dbReference>
<dbReference type="Gene3D" id="2.60.40.10">
    <property type="entry name" value="Immunoglobulins"/>
    <property type="match status" value="6"/>
</dbReference>
<evidence type="ECO:0000256" key="2">
    <source>
        <dbReference type="SAM" id="Phobius"/>
    </source>
</evidence>
<organism evidence="4 5">
    <name type="scientific">Mauremys mutica</name>
    <name type="common">yellowpond turtle</name>
    <dbReference type="NCBI Taxonomy" id="74926"/>
    <lineage>
        <taxon>Eukaryota</taxon>
        <taxon>Metazoa</taxon>
        <taxon>Chordata</taxon>
        <taxon>Craniata</taxon>
        <taxon>Vertebrata</taxon>
        <taxon>Euteleostomi</taxon>
        <taxon>Archelosauria</taxon>
        <taxon>Testudinata</taxon>
        <taxon>Testudines</taxon>
        <taxon>Cryptodira</taxon>
        <taxon>Durocryptodira</taxon>
        <taxon>Testudinoidea</taxon>
        <taxon>Geoemydidae</taxon>
        <taxon>Geoemydinae</taxon>
        <taxon>Mauremys</taxon>
    </lineage>
</organism>
<accession>A0A9D4B6H2</accession>
<dbReference type="SMART" id="SM00409">
    <property type="entry name" value="IG"/>
    <property type="match status" value="6"/>
</dbReference>
<protein>
    <recommendedName>
        <fullName evidence="3">Ig-like domain-containing protein</fullName>
    </recommendedName>
</protein>
<evidence type="ECO:0000259" key="3">
    <source>
        <dbReference type="PROSITE" id="PS50835"/>
    </source>
</evidence>
<dbReference type="Proteomes" id="UP000827986">
    <property type="component" value="Unassembled WGS sequence"/>
</dbReference>
<dbReference type="InterPro" id="IPR003598">
    <property type="entry name" value="Ig_sub2"/>
</dbReference>
<feature type="domain" description="Ig-like" evidence="3">
    <location>
        <begin position="382"/>
        <end position="481"/>
    </location>
</feature>
<dbReference type="InterPro" id="IPR036179">
    <property type="entry name" value="Ig-like_dom_sf"/>
</dbReference>
<dbReference type="PANTHER" id="PTHR11738:SF186">
    <property type="entry name" value="OSTEOCLAST-ASSOCIATED IMMUNOGLOBULIN-LIKE RECEPTOR"/>
    <property type="match status" value="1"/>
</dbReference>
<evidence type="ECO:0000313" key="4">
    <source>
        <dbReference type="EMBL" id="KAH1182024.1"/>
    </source>
</evidence>
<dbReference type="InterPro" id="IPR007110">
    <property type="entry name" value="Ig-like_dom"/>
</dbReference>
<dbReference type="GO" id="GO:0002764">
    <property type="term" value="P:immune response-regulating signaling pathway"/>
    <property type="evidence" value="ECO:0007669"/>
    <property type="project" value="TreeGrafter"/>
</dbReference>
<keyword evidence="5" id="KW-1185">Reference proteome</keyword>
<gene>
    <name evidence="4" type="ORF">KIL84_009778</name>
</gene>
<dbReference type="CDD" id="cd00096">
    <property type="entry name" value="Ig"/>
    <property type="match status" value="2"/>
</dbReference>
<comment type="caution">
    <text evidence="4">The sequence shown here is derived from an EMBL/GenBank/DDBJ whole genome shotgun (WGS) entry which is preliminary data.</text>
</comment>
<feature type="domain" description="Ig-like" evidence="3">
    <location>
        <begin position="171"/>
        <end position="273"/>
    </location>
</feature>
<dbReference type="InterPro" id="IPR013783">
    <property type="entry name" value="Ig-like_fold"/>
</dbReference>
<dbReference type="InterPro" id="IPR003599">
    <property type="entry name" value="Ig_sub"/>
</dbReference>
<dbReference type="PROSITE" id="PS50835">
    <property type="entry name" value="IG_LIKE"/>
    <property type="match status" value="6"/>
</dbReference>
<reference evidence="4" key="1">
    <citation type="submission" date="2021-09" db="EMBL/GenBank/DDBJ databases">
        <title>The genome of Mauremys mutica provides insights into the evolution of semi-aquatic lifestyle.</title>
        <authorList>
            <person name="Gong S."/>
            <person name="Gao Y."/>
        </authorList>
    </citation>
    <scope>NUCLEOTIDE SEQUENCE</scope>
    <source>
        <strain evidence="4">MM-2020</strain>
        <tissue evidence="4">Muscle</tissue>
    </source>
</reference>
<keyword evidence="2" id="KW-1133">Transmembrane helix</keyword>
<dbReference type="Pfam" id="PF13927">
    <property type="entry name" value="Ig_3"/>
    <property type="match status" value="1"/>
</dbReference>
<dbReference type="Pfam" id="PF13895">
    <property type="entry name" value="Ig_2"/>
    <property type="match status" value="1"/>
</dbReference>